<dbReference type="EMBL" id="WPIN01000015">
    <property type="protein sequence ID" value="MVM34376.1"/>
    <property type="molecule type" value="Genomic_DNA"/>
</dbReference>
<keyword evidence="3" id="KW-1185">Reference proteome</keyword>
<organism evidence="2 3">
    <name type="scientific">Spirosoma arboris</name>
    <dbReference type="NCBI Taxonomy" id="2682092"/>
    <lineage>
        <taxon>Bacteria</taxon>
        <taxon>Pseudomonadati</taxon>
        <taxon>Bacteroidota</taxon>
        <taxon>Cytophagia</taxon>
        <taxon>Cytophagales</taxon>
        <taxon>Cytophagaceae</taxon>
        <taxon>Spirosoma</taxon>
    </lineage>
</organism>
<reference evidence="2 3" key="1">
    <citation type="submission" date="2019-12" db="EMBL/GenBank/DDBJ databases">
        <title>Spirosoma sp. HMF4905 genome sequencing and assembly.</title>
        <authorList>
            <person name="Kang H."/>
            <person name="Cha I."/>
            <person name="Kim H."/>
            <person name="Joh K."/>
        </authorList>
    </citation>
    <scope>NUCLEOTIDE SEQUENCE [LARGE SCALE GENOMIC DNA]</scope>
    <source>
        <strain evidence="2 3">HMF4905</strain>
    </source>
</reference>
<proteinExistence type="predicted"/>
<name>A0A7K1SLC8_9BACT</name>
<feature type="region of interest" description="Disordered" evidence="1">
    <location>
        <begin position="70"/>
        <end position="98"/>
    </location>
</feature>
<protein>
    <submittedName>
        <fullName evidence="2">Uncharacterized protein</fullName>
    </submittedName>
</protein>
<evidence type="ECO:0000313" key="3">
    <source>
        <dbReference type="Proteomes" id="UP000436006"/>
    </source>
</evidence>
<evidence type="ECO:0000256" key="1">
    <source>
        <dbReference type="SAM" id="MobiDB-lite"/>
    </source>
</evidence>
<dbReference type="AlphaFoldDB" id="A0A7K1SLC8"/>
<comment type="caution">
    <text evidence="2">The sequence shown here is derived from an EMBL/GenBank/DDBJ whole genome shotgun (WGS) entry which is preliminary data.</text>
</comment>
<evidence type="ECO:0000313" key="2">
    <source>
        <dbReference type="EMBL" id="MVM34376.1"/>
    </source>
</evidence>
<accession>A0A7K1SLC8</accession>
<dbReference type="Proteomes" id="UP000436006">
    <property type="component" value="Unassembled WGS sequence"/>
</dbReference>
<dbReference type="RefSeq" id="WP_157589196.1">
    <property type="nucleotide sequence ID" value="NZ_WPIN01000015.1"/>
</dbReference>
<gene>
    <name evidence="2" type="ORF">GO755_30370</name>
</gene>
<sequence>MDAYKKFPQPDGTFRYWKYDGSALNCDESLDVFNALDYDQKVAQTTSTEPALADGFDHYQLRDCSGTGTTLGNFSLDPTDGVIEGGDPEPGQTNDSLN</sequence>